<accession>A0A139M7R7</accession>
<dbReference type="AlphaFoldDB" id="A0A139M7R7"/>
<dbReference type="EMBL" id="LQOG01000032">
    <property type="protein sequence ID" value="KXT59818.1"/>
    <property type="molecule type" value="Genomic_DNA"/>
</dbReference>
<name>A0A139M7R7_STROR</name>
<comment type="caution">
    <text evidence="1">The sequence shown here is derived from an EMBL/GenBank/DDBJ whole genome shotgun (WGS) entry which is preliminary data.</text>
</comment>
<sequence length="272" mass="31185">MSDLQKYRKISLDFRRSSSNMLNSKYDDDLLYLIRFKEFIDKNDAIQEILNNLWIGLPENYSREFIIKDKNTGWNSINAPINEAEHLKLIYDYLNTIIEEDMNLAGVSRMFLFTSSRKFNDNIRAFLNKVFKPLVDYINDQLSQKIIELTGLSQNMPQITQNIENNYGTTSAVGNGSISSVNTISMDNDSIEKLCSDVLSELIKSNFLSNDDKEVVIDDVETIQSEMSSSNPKRIKIKKAWISIQAILHKIPTGITVATQLMDLCDRVSQLF</sequence>
<proteinExistence type="predicted"/>
<reference evidence="1 2" key="1">
    <citation type="submission" date="2016-01" db="EMBL/GenBank/DDBJ databases">
        <title>Highly variable Streptococcus oralis are common among viridans streptococci isolated from primates.</title>
        <authorList>
            <person name="Denapaite D."/>
            <person name="Rieger M."/>
            <person name="Koendgen S."/>
            <person name="Brueckner R."/>
            <person name="Ochigava I."/>
            <person name="Kappeler P."/>
            <person name="Maetz-Rensing K."/>
            <person name="Leendertz F."/>
            <person name="Hakenbeck R."/>
        </authorList>
    </citation>
    <scope>NUCLEOTIDE SEQUENCE [LARGE SCALE GENOMIC DNA]</scope>
    <source>
        <strain evidence="1 2">DD05</strain>
    </source>
</reference>
<dbReference type="Proteomes" id="UP000070541">
    <property type="component" value="Unassembled WGS sequence"/>
</dbReference>
<evidence type="ECO:0000313" key="2">
    <source>
        <dbReference type="Proteomes" id="UP000070541"/>
    </source>
</evidence>
<gene>
    <name evidence="1" type="ORF">SORDD05_01325</name>
</gene>
<dbReference type="RefSeq" id="WP_223804946.1">
    <property type="nucleotide sequence ID" value="NZ_KQ969038.1"/>
</dbReference>
<organism evidence="1 2">
    <name type="scientific">Streptococcus oralis</name>
    <dbReference type="NCBI Taxonomy" id="1303"/>
    <lineage>
        <taxon>Bacteria</taxon>
        <taxon>Bacillati</taxon>
        <taxon>Bacillota</taxon>
        <taxon>Bacilli</taxon>
        <taxon>Lactobacillales</taxon>
        <taxon>Streptococcaceae</taxon>
        <taxon>Streptococcus</taxon>
    </lineage>
</organism>
<evidence type="ECO:0000313" key="1">
    <source>
        <dbReference type="EMBL" id="KXT59818.1"/>
    </source>
</evidence>
<dbReference type="PATRIC" id="fig|1303.76.peg.1375"/>
<protein>
    <submittedName>
        <fullName evidence="1">Uncharacterized protein</fullName>
    </submittedName>
</protein>